<keyword evidence="1" id="KW-0472">Membrane</keyword>
<evidence type="ECO:0000313" key="2">
    <source>
        <dbReference type="EMBL" id="KAJ9609925.1"/>
    </source>
</evidence>
<keyword evidence="1" id="KW-0812">Transmembrane</keyword>
<gene>
    <name evidence="2" type="ORF">H2200_006254</name>
</gene>
<comment type="caution">
    <text evidence="2">The sequence shown here is derived from an EMBL/GenBank/DDBJ whole genome shotgun (WGS) entry which is preliminary data.</text>
</comment>
<keyword evidence="3" id="KW-1185">Reference proteome</keyword>
<sequence>MKILIDFGSTEVRLFFRLYFSALFLVINFVGAKCRKDGVRLAILRGEAVQVTSMTGWLQNSSTLSTPLKLRALPGGWMGLLMLLTFLLSLAGDLVQTTITKVTVHGSCSFGTGLVLSPPPTIPQLIPPHNGAPYYVVAQAQSVSVLNGGKMGIYAKVNRDPRFSATLNDVLGAWVCEPHGRTLRRSHDASIPSVVQAAVRAGLLYDQMAPPYCNSIIPNGVGKNLTSHLIILDTSVDDTLEDTFEVRLSIDTSAQWTYEKILESFECRLQSRSSESKAVLEAIQRSIPSQYMLQNWCGTIQGAMYNGTGTGASGDSGLIIEQILNSMMMVAGGGNYLLNTTASHETQGCVLNRTLVPWEVIVLAAVSTGLAKFLAFDWMYLLWHLQKTPQTVSEGNVIPHDLLTWMQQAVIEAHSQHQLVVPTDQNQSRPEDPKRLFLYRFGQLPTGKLGLATL</sequence>
<protein>
    <submittedName>
        <fullName evidence="2">Uncharacterized protein</fullName>
    </submittedName>
</protein>
<evidence type="ECO:0000256" key="1">
    <source>
        <dbReference type="SAM" id="Phobius"/>
    </source>
</evidence>
<keyword evidence="1" id="KW-1133">Transmembrane helix</keyword>
<proteinExistence type="predicted"/>
<feature type="transmembrane region" description="Helical" evidence="1">
    <location>
        <begin position="14"/>
        <end position="32"/>
    </location>
</feature>
<accession>A0AA38XB74</accession>
<name>A0AA38XB74_9EURO</name>
<organism evidence="2 3">
    <name type="scientific">Cladophialophora chaetospira</name>
    <dbReference type="NCBI Taxonomy" id="386627"/>
    <lineage>
        <taxon>Eukaryota</taxon>
        <taxon>Fungi</taxon>
        <taxon>Dikarya</taxon>
        <taxon>Ascomycota</taxon>
        <taxon>Pezizomycotina</taxon>
        <taxon>Eurotiomycetes</taxon>
        <taxon>Chaetothyriomycetidae</taxon>
        <taxon>Chaetothyriales</taxon>
        <taxon>Herpotrichiellaceae</taxon>
        <taxon>Cladophialophora</taxon>
    </lineage>
</organism>
<feature type="transmembrane region" description="Helical" evidence="1">
    <location>
        <begin position="72"/>
        <end position="91"/>
    </location>
</feature>
<dbReference type="Proteomes" id="UP001172673">
    <property type="component" value="Unassembled WGS sequence"/>
</dbReference>
<evidence type="ECO:0000313" key="3">
    <source>
        <dbReference type="Proteomes" id="UP001172673"/>
    </source>
</evidence>
<reference evidence="2" key="1">
    <citation type="submission" date="2022-10" db="EMBL/GenBank/DDBJ databases">
        <title>Culturing micro-colonial fungi from biological soil crusts in the Mojave desert and describing Neophaeococcomyces mojavensis, and introducing the new genera and species Taxawa tesnikishii.</title>
        <authorList>
            <person name="Kurbessoian T."/>
            <person name="Stajich J.E."/>
        </authorList>
    </citation>
    <scope>NUCLEOTIDE SEQUENCE</scope>
    <source>
        <strain evidence="2">TK_41</strain>
    </source>
</reference>
<dbReference type="EMBL" id="JAPDRK010000008">
    <property type="protein sequence ID" value="KAJ9609925.1"/>
    <property type="molecule type" value="Genomic_DNA"/>
</dbReference>
<dbReference type="AlphaFoldDB" id="A0AA38XB74"/>